<keyword evidence="3" id="KW-0472">Membrane</keyword>
<protein>
    <submittedName>
        <fullName evidence="5">Phage tail tape measure protein</fullName>
    </submittedName>
</protein>
<evidence type="ECO:0000256" key="1">
    <source>
        <dbReference type="ARBA" id="ARBA00022612"/>
    </source>
</evidence>
<sequence>MAKKRTEAEVTFIANDDGLKSTLKEISAELTKNRAELKLEQAQLQQTGSESDKLGSKLSSLEKQYELQSQKVEVTSQRLANAKKYYGENSTEVQKLERELINQQTAQQRLSNEIDKTSNALAQAKGEIQTYESTMQQLDSEQKNVQASASLIESEYKKWQATAGQSASESEKLAKAQEYVSQQSENAEKTIDILRRQLEATQSEFGATSTEAMQMEAKLNDAEREFEELGQAAKNVDTTNLDDIGSKIDMNNLMEASDVLSDIGDKLTELGKQAVDSANSVGSSQSKIQANFGLTKQEAEELTNVARDIYYKGFGESLDQSTDALILVKRNLGDLNNQDLQNITEQAMVLENTMGADMDETLRGVNGLMVNFGLSAQDAMDLMVSGTQNGLDKTHELGDNMAEYSQLWSQMGYSADETFGMLQNGLDAGAYNLDKVNDLVKEMGISLTDGRFEQNMDMFSESTRKAFEEWKNGGGTQKDVINSMIQDFSNMDGQYDQLNKASTIWSALGEDNAMKVVQSLTDVNHTFDDVSGSAQKMNEDSTTPLQELNGKIAELKDSLAPIGNTIIDALEPVIDFLGKMADAFNNLPQPVQDYAVAIGGLTAAFTLLMPIIVGFMALGGPTTLIIGAVITVIAGVIAIIKNWGAITDWFKGIWSKFTDWLGGTWESIKEGASSVWDGVKETWSGFVDWVQDIWQGVSDWFGELWSGLVEGASNIWQGVQETWQAFVDWVSNIWNGVKEVWSIIWADIVGIVQIPWTLITSLIQAGINIIVGIFDVAGQLLGAAWQAVWTPISDFLKNTWDTMTQWVSIAWNGIVTTFHTIFDPVVAWWNGIWTAISTTASNIWNSISATASSIWNSIKNTITSLVQAAATVIQNIWSTVSSWLGGIWNSISSTASNIWNSVTSSISNAINAAKSAIQSVWNSISSWISGIWNGIKNTALNLWNGITSTISSKVNDGKNAISSGWSNLTGIVSDIFNNVKSTIANIWEGIKKTVSAPIDWIRDKISSIFDNLNISIPHIPLPHFKLSGEFNPLKGKIPTLGVDWYAKGSVFNSPNIIGVGEAGPEAVLPLKRSVLQEIGDRILSSTSVSSRAQTIQPVNNYEFNFTIDGNADEVTMKQTTQQIIDSITKVQNDNASAWR</sequence>
<evidence type="ECO:0000256" key="2">
    <source>
        <dbReference type="SAM" id="Coils"/>
    </source>
</evidence>
<accession>A0A132ZBY0</accession>
<feature type="transmembrane region" description="Helical" evidence="3">
    <location>
        <begin position="594"/>
        <end position="617"/>
    </location>
</feature>
<proteinExistence type="predicted"/>
<dbReference type="Pfam" id="PF10145">
    <property type="entry name" value="PhageMin_Tail"/>
    <property type="match status" value="1"/>
</dbReference>
<comment type="caution">
    <text evidence="5">The sequence shown here is derived from an EMBL/GenBank/DDBJ whole genome shotgun (WGS) entry which is preliminary data.</text>
</comment>
<dbReference type="RefSeq" id="WP_002305374.1">
    <property type="nucleotide sequence ID" value="NZ_BTSL01000041.1"/>
</dbReference>
<dbReference type="PANTHER" id="PTHR37813">
    <property type="entry name" value="FELS-2 PROPHAGE PROTEIN"/>
    <property type="match status" value="1"/>
</dbReference>
<dbReference type="Proteomes" id="UP000469871">
    <property type="component" value="Unassembled WGS sequence"/>
</dbReference>
<evidence type="ECO:0000256" key="3">
    <source>
        <dbReference type="SAM" id="Phobius"/>
    </source>
</evidence>
<reference evidence="5 6" key="1">
    <citation type="submission" date="2019-10" db="EMBL/GenBank/DDBJ databases">
        <title>Evolutionary dynamics of vancomycin-resistant Enterococcus faecium during gastrointestinal tract colonization and bloodstream infection in immunocompromised pediatric patients.</title>
        <authorList>
            <person name="Chilambi G.S."/>
            <person name="Nordstrom H.R."/>
            <person name="Evans D.R."/>
            <person name="Ferrolino J."/>
            <person name="Hayden R.T."/>
            <person name="Maron G.M."/>
            <person name="Vo A.N."/>
            <person name="Gilmore M.S."/>
            <person name="Wolf J."/>
            <person name="Rosch J.W."/>
            <person name="Van Tyne D."/>
        </authorList>
    </citation>
    <scope>NUCLEOTIDE SEQUENCE [LARGE SCALE GENOMIC DNA]</scope>
    <source>
        <strain evidence="5 6">VRECG27</strain>
    </source>
</reference>
<evidence type="ECO:0000313" key="6">
    <source>
        <dbReference type="Proteomes" id="UP000469871"/>
    </source>
</evidence>
<keyword evidence="3" id="KW-0812">Transmembrane</keyword>
<feature type="coiled-coil region" evidence="2">
    <location>
        <begin position="93"/>
        <end position="148"/>
    </location>
</feature>
<dbReference type="AlphaFoldDB" id="A0A132ZBY0"/>
<feature type="domain" description="Phage tail tape measure protein" evidence="4">
    <location>
        <begin position="313"/>
        <end position="504"/>
    </location>
</feature>
<keyword evidence="3" id="KW-1133">Transmembrane helix</keyword>
<dbReference type="EMBL" id="WEFP01000001">
    <property type="protein sequence ID" value="KAB7576879.1"/>
    <property type="molecule type" value="Genomic_DNA"/>
</dbReference>
<dbReference type="PANTHER" id="PTHR37813:SF1">
    <property type="entry name" value="FELS-2 PROPHAGE PROTEIN"/>
    <property type="match status" value="1"/>
</dbReference>
<evidence type="ECO:0000313" key="5">
    <source>
        <dbReference type="EMBL" id="KAB7576879.1"/>
    </source>
</evidence>
<evidence type="ECO:0000259" key="4">
    <source>
        <dbReference type="Pfam" id="PF10145"/>
    </source>
</evidence>
<feature type="transmembrane region" description="Helical" evidence="3">
    <location>
        <begin position="624"/>
        <end position="643"/>
    </location>
</feature>
<gene>
    <name evidence="5" type="ORF">GBM73_05935</name>
</gene>
<keyword evidence="2" id="KW-0175">Coiled coil</keyword>
<dbReference type="Gene3D" id="1.20.120.20">
    <property type="entry name" value="Apolipoprotein"/>
    <property type="match status" value="3"/>
</dbReference>
<dbReference type="SUPFAM" id="SSF57997">
    <property type="entry name" value="Tropomyosin"/>
    <property type="match status" value="1"/>
</dbReference>
<dbReference type="InterPro" id="IPR010090">
    <property type="entry name" value="Phage_tape_meas"/>
</dbReference>
<dbReference type="NCBIfam" id="TIGR01760">
    <property type="entry name" value="tape_meas_TP901"/>
    <property type="match status" value="1"/>
</dbReference>
<feature type="coiled-coil region" evidence="2">
    <location>
        <begin position="184"/>
        <end position="239"/>
    </location>
</feature>
<keyword evidence="1" id="KW-1188">Viral release from host cell</keyword>
<organism evidence="5 6">
    <name type="scientific">Enterococcus faecium</name>
    <name type="common">Streptococcus faecium</name>
    <dbReference type="NCBI Taxonomy" id="1352"/>
    <lineage>
        <taxon>Bacteria</taxon>
        <taxon>Bacillati</taxon>
        <taxon>Bacillota</taxon>
        <taxon>Bacilli</taxon>
        <taxon>Lactobacillales</taxon>
        <taxon>Enterococcaceae</taxon>
        <taxon>Enterococcus</taxon>
    </lineage>
</organism>
<feature type="coiled-coil region" evidence="2">
    <location>
        <begin position="20"/>
        <end position="47"/>
    </location>
</feature>
<name>A0A132ZBY0_ENTFC</name>